<dbReference type="EMBL" id="PKPP01002956">
    <property type="protein sequence ID" value="PWA72138.1"/>
    <property type="molecule type" value="Genomic_DNA"/>
</dbReference>
<proteinExistence type="predicted"/>
<dbReference type="STRING" id="35608.A0A2U1NF83"/>
<organism evidence="3 4">
    <name type="scientific">Artemisia annua</name>
    <name type="common">Sweet wormwood</name>
    <dbReference type="NCBI Taxonomy" id="35608"/>
    <lineage>
        <taxon>Eukaryota</taxon>
        <taxon>Viridiplantae</taxon>
        <taxon>Streptophyta</taxon>
        <taxon>Embryophyta</taxon>
        <taxon>Tracheophyta</taxon>
        <taxon>Spermatophyta</taxon>
        <taxon>Magnoliopsida</taxon>
        <taxon>eudicotyledons</taxon>
        <taxon>Gunneridae</taxon>
        <taxon>Pentapetalae</taxon>
        <taxon>asterids</taxon>
        <taxon>campanulids</taxon>
        <taxon>Asterales</taxon>
        <taxon>Asteraceae</taxon>
        <taxon>Asteroideae</taxon>
        <taxon>Anthemideae</taxon>
        <taxon>Artemisiinae</taxon>
        <taxon>Artemisia</taxon>
    </lineage>
</organism>
<protein>
    <recommendedName>
        <fullName evidence="2">P-type ATPase N-terminal domain-containing protein</fullName>
    </recommendedName>
</protein>
<evidence type="ECO:0000259" key="2">
    <source>
        <dbReference type="Pfam" id="PF16209"/>
    </source>
</evidence>
<reference evidence="3 4" key="1">
    <citation type="journal article" date="2018" name="Mol. Plant">
        <title>The genome of Artemisia annua provides insight into the evolution of Asteraceae family and artemisinin biosynthesis.</title>
        <authorList>
            <person name="Shen Q."/>
            <person name="Zhang L."/>
            <person name="Liao Z."/>
            <person name="Wang S."/>
            <person name="Yan T."/>
            <person name="Shi P."/>
            <person name="Liu M."/>
            <person name="Fu X."/>
            <person name="Pan Q."/>
            <person name="Wang Y."/>
            <person name="Lv Z."/>
            <person name="Lu X."/>
            <person name="Zhang F."/>
            <person name="Jiang W."/>
            <person name="Ma Y."/>
            <person name="Chen M."/>
            <person name="Hao X."/>
            <person name="Li L."/>
            <person name="Tang Y."/>
            <person name="Lv G."/>
            <person name="Zhou Y."/>
            <person name="Sun X."/>
            <person name="Brodelius P.E."/>
            <person name="Rose J.K.C."/>
            <person name="Tang K."/>
        </authorList>
    </citation>
    <scope>NUCLEOTIDE SEQUENCE [LARGE SCALE GENOMIC DNA]</scope>
    <source>
        <strain evidence="4">cv. Huhao1</strain>
        <tissue evidence="3">Leaf</tissue>
    </source>
</reference>
<sequence>MSKRNMFIWTEVKESERHWEGGTKRDENLENGEHREGEQESLADKQNLEHTYSSNVTFSDLHGPGGKVQVMVDRTMDLGLNCKLQRDVYLIWFDQGNAVSKTKYNLFFPKGLYEQFRRVANQYSLTISCLSFTPVRYECSRPMNLIPNSCQQTDIIDWIFEQKVQYFRKLLKEKRTFRRVTGR</sequence>
<dbReference type="AlphaFoldDB" id="A0A2U1NF83"/>
<gene>
    <name evidence="3" type="ORF">CTI12_AA273080</name>
</gene>
<evidence type="ECO:0000256" key="1">
    <source>
        <dbReference type="SAM" id="MobiDB-lite"/>
    </source>
</evidence>
<evidence type="ECO:0000313" key="3">
    <source>
        <dbReference type="EMBL" id="PWA72138.1"/>
    </source>
</evidence>
<feature type="domain" description="P-type ATPase N-terminal" evidence="2">
    <location>
        <begin position="96"/>
        <end position="135"/>
    </location>
</feature>
<dbReference type="Pfam" id="PF16209">
    <property type="entry name" value="PhoLip_ATPase_N"/>
    <property type="match status" value="1"/>
</dbReference>
<dbReference type="InterPro" id="IPR032631">
    <property type="entry name" value="P-type_ATPase_N"/>
</dbReference>
<name>A0A2U1NF83_ARTAN</name>
<dbReference type="Proteomes" id="UP000245207">
    <property type="component" value="Unassembled WGS sequence"/>
</dbReference>
<evidence type="ECO:0000313" key="4">
    <source>
        <dbReference type="Proteomes" id="UP000245207"/>
    </source>
</evidence>
<keyword evidence="4" id="KW-1185">Reference proteome</keyword>
<accession>A0A2U1NF83</accession>
<comment type="caution">
    <text evidence="3">The sequence shown here is derived from an EMBL/GenBank/DDBJ whole genome shotgun (WGS) entry which is preliminary data.</text>
</comment>
<feature type="region of interest" description="Disordered" evidence="1">
    <location>
        <begin position="19"/>
        <end position="44"/>
    </location>
</feature>